<dbReference type="InterPro" id="IPR018490">
    <property type="entry name" value="cNMP-bd_dom_sf"/>
</dbReference>
<dbReference type="Gene3D" id="1.10.167.10">
    <property type="entry name" value="Regulator of G-protein Signalling 4, domain 2"/>
    <property type="match status" value="1"/>
</dbReference>
<dbReference type="AlphaFoldDB" id="A0A2R5GSV9"/>
<dbReference type="PROSITE" id="PS50132">
    <property type="entry name" value="RGS"/>
    <property type="match status" value="1"/>
</dbReference>
<evidence type="ECO:0000259" key="2">
    <source>
        <dbReference type="PROSITE" id="PS50132"/>
    </source>
</evidence>
<evidence type="ECO:0000313" key="4">
    <source>
        <dbReference type="Proteomes" id="UP000241890"/>
    </source>
</evidence>
<protein>
    <submittedName>
        <fullName evidence="3">Regulator of G-protein signaling 14</fullName>
    </submittedName>
</protein>
<dbReference type="Pfam" id="PF00027">
    <property type="entry name" value="cNMP_binding"/>
    <property type="match status" value="2"/>
</dbReference>
<comment type="caution">
    <text evidence="3">The sequence shown here is derived from an EMBL/GenBank/DDBJ whole genome shotgun (WGS) entry which is preliminary data.</text>
</comment>
<feature type="domain" description="Cyclic nucleotide-binding" evidence="1">
    <location>
        <begin position="49"/>
        <end position="146"/>
    </location>
</feature>
<accession>A0A2R5GSV9</accession>
<evidence type="ECO:0000259" key="1">
    <source>
        <dbReference type="PROSITE" id="PS50042"/>
    </source>
</evidence>
<organism evidence="3 4">
    <name type="scientific">Hondaea fermentalgiana</name>
    <dbReference type="NCBI Taxonomy" id="2315210"/>
    <lineage>
        <taxon>Eukaryota</taxon>
        <taxon>Sar</taxon>
        <taxon>Stramenopiles</taxon>
        <taxon>Bigyra</taxon>
        <taxon>Labyrinthulomycetes</taxon>
        <taxon>Thraustochytrida</taxon>
        <taxon>Thraustochytriidae</taxon>
        <taxon>Hondaea</taxon>
    </lineage>
</organism>
<feature type="domain" description="Cyclic nucleotide-binding" evidence="1">
    <location>
        <begin position="182"/>
        <end position="283"/>
    </location>
</feature>
<evidence type="ECO:0000313" key="3">
    <source>
        <dbReference type="EMBL" id="GBG30964.1"/>
    </source>
</evidence>
<dbReference type="SMART" id="SM00315">
    <property type="entry name" value="RGS"/>
    <property type="match status" value="1"/>
</dbReference>
<dbReference type="Proteomes" id="UP000241890">
    <property type="component" value="Unassembled WGS sequence"/>
</dbReference>
<dbReference type="OrthoDB" id="196547at2759"/>
<sequence length="457" mass="51470">MGCTQSTESEELLATEARVNTVVAMAKSTDPSHDRFAERTARGLRSLPYLKMVGDNELRKVAELVQIDLYAPHTIIGKEGTPATRVHIIVEGEIVVTAKNQWGLAIELSVLNAGAVLNEVIILEKNHVHSTTSATTKETLVFSFNRVDAMAMKKVAPNVFRIFETMGQELLSARKAVTQISIFKQMSQLKQHLLQEILRPSVHRKTEVILERGEDTPRRFFIVVEGEAQVFVGRKLVRTIGSGEFFGEVSLVTSQPHSATVRVSEEGDVHTLECSREEFRNLLAGEPAVLAEISLRVLGRDVSLEDVLNVKMARQFLTSYAAKEFATENLEFWLAIERFKSIDTRIRKSVAVAVGLDPEDVKARKRDIMLQEADLIYYKYVVESASTQINLGSAVFEELRSRMKHAEYSFDMFDAAQDEIFDLISGDTFVRFKESYEFRKLLDAIGAYDYGPREHSE</sequence>
<dbReference type="PROSITE" id="PS50042">
    <property type="entry name" value="CNMP_BINDING_3"/>
    <property type="match status" value="2"/>
</dbReference>
<dbReference type="Gene3D" id="2.60.120.10">
    <property type="entry name" value="Jelly Rolls"/>
    <property type="match status" value="2"/>
</dbReference>
<dbReference type="PANTHER" id="PTHR10845">
    <property type="entry name" value="REGULATOR OF G PROTEIN SIGNALING"/>
    <property type="match status" value="1"/>
</dbReference>
<feature type="domain" description="RGS" evidence="2">
    <location>
        <begin position="303"/>
        <end position="442"/>
    </location>
</feature>
<dbReference type="EMBL" id="BEYU01000086">
    <property type="protein sequence ID" value="GBG30964.1"/>
    <property type="molecule type" value="Genomic_DNA"/>
</dbReference>
<dbReference type="InParanoid" id="A0A2R5GSV9"/>
<dbReference type="PRINTS" id="PR01301">
    <property type="entry name" value="RGSPROTEIN"/>
</dbReference>
<gene>
    <name evidence="3" type="ORF">FCC1311_071852</name>
</gene>
<dbReference type="InterPro" id="IPR016137">
    <property type="entry name" value="RGS"/>
</dbReference>
<dbReference type="SUPFAM" id="SSF51206">
    <property type="entry name" value="cAMP-binding domain-like"/>
    <property type="match status" value="2"/>
</dbReference>
<dbReference type="CDD" id="cd00038">
    <property type="entry name" value="CAP_ED"/>
    <property type="match status" value="2"/>
</dbReference>
<dbReference type="SUPFAM" id="SSF48097">
    <property type="entry name" value="Regulator of G-protein signaling, RGS"/>
    <property type="match status" value="1"/>
</dbReference>
<name>A0A2R5GSV9_9STRA</name>
<dbReference type="PANTHER" id="PTHR10845:SF192">
    <property type="entry name" value="DOUBLE HIT, ISOFORM B"/>
    <property type="match status" value="1"/>
</dbReference>
<keyword evidence="4" id="KW-1185">Reference proteome</keyword>
<dbReference type="SMART" id="SM00100">
    <property type="entry name" value="cNMP"/>
    <property type="match status" value="2"/>
</dbReference>
<dbReference type="InterPro" id="IPR014710">
    <property type="entry name" value="RmlC-like_jellyroll"/>
</dbReference>
<reference evidence="3 4" key="1">
    <citation type="submission" date="2017-12" db="EMBL/GenBank/DDBJ databases">
        <title>Sequencing, de novo assembly and annotation of complete genome of a new Thraustochytrid species, strain FCC1311.</title>
        <authorList>
            <person name="Sedici K."/>
            <person name="Godart F."/>
            <person name="Aiese Cigliano R."/>
            <person name="Sanseverino W."/>
            <person name="Barakat M."/>
            <person name="Ortet P."/>
            <person name="Marechal E."/>
            <person name="Cagnac O."/>
            <person name="Amato A."/>
        </authorList>
    </citation>
    <scope>NUCLEOTIDE SEQUENCE [LARGE SCALE GENOMIC DNA]</scope>
</reference>
<dbReference type="InterPro" id="IPR000595">
    <property type="entry name" value="cNMP-bd_dom"/>
</dbReference>
<proteinExistence type="predicted"/>
<dbReference type="Pfam" id="PF00615">
    <property type="entry name" value="RGS"/>
    <property type="match status" value="1"/>
</dbReference>
<dbReference type="InterPro" id="IPR036305">
    <property type="entry name" value="RGS_sf"/>
</dbReference>
<dbReference type="InterPro" id="IPR044926">
    <property type="entry name" value="RGS_subdomain_2"/>
</dbReference>